<name>A0AAI8VYH5_9PEZI</name>
<proteinExistence type="predicted"/>
<dbReference type="EMBL" id="CAUWAG010000020">
    <property type="protein sequence ID" value="CAJ2513418.1"/>
    <property type="molecule type" value="Genomic_DNA"/>
</dbReference>
<evidence type="ECO:0000256" key="1">
    <source>
        <dbReference type="SAM" id="MobiDB-lite"/>
    </source>
</evidence>
<feature type="region of interest" description="Disordered" evidence="1">
    <location>
        <begin position="114"/>
        <end position="134"/>
    </location>
</feature>
<sequence>MDGNSDDFEDIITPGTVVPPVPNNSRRTSDALKDPEIIRFRCCSTASASGTTRSHGMVHSPVIRASMVQHLPQRLMGKDKDDVISLKSEGDNHEQTDCDSDKWSIISIDSAVALDDDSGDDSDSDSDESTKHRKVESVPVALNLDMVNAKLCAQVGAARIRTPEVQHMRIHPRYSAKWEKDPNWSMAGNTRALATLASA</sequence>
<dbReference type="AlphaFoldDB" id="A0AAI8VYH5"/>
<feature type="compositionally biased region" description="Acidic residues" evidence="1">
    <location>
        <begin position="114"/>
        <end position="127"/>
    </location>
</feature>
<feature type="compositionally biased region" description="Acidic residues" evidence="1">
    <location>
        <begin position="1"/>
        <end position="10"/>
    </location>
</feature>
<gene>
    <name evidence="2" type="ORF">KHLLAP_LOCUS13886</name>
</gene>
<feature type="region of interest" description="Disordered" evidence="1">
    <location>
        <begin position="1"/>
        <end position="30"/>
    </location>
</feature>
<dbReference type="Proteomes" id="UP001295740">
    <property type="component" value="Unassembled WGS sequence"/>
</dbReference>
<protein>
    <submittedName>
        <fullName evidence="2">Uu.00g015370.m01.CDS01</fullName>
    </submittedName>
</protein>
<accession>A0AAI8VYH5</accession>
<comment type="caution">
    <text evidence="2">The sequence shown here is derived from an EMBL/GenBank/DDBJ whole genome shotgun (WGS) entry which is preliminary data.</text>
</comment>
<organism evidence="2 3">
    <name type="scientific">Anthostomella pinea</name>
    <dbReference type="NCBI Taxonomy" id="933095"/>
    <lineage>
        <taxon>Eukaryota</taxon>
        <taxon>Fungi</taxon>
        <taxon>Dikarya</taxon>
        <taxon>Ascomycota</taxon>
        <taxon>Pezizomycotina</taxon>
        <taxon>Sordariomycetes</taxon>
        <taxon>Xylariomycetidae</taxon>
        <taxon>Xylariales</taxon>
        <taxon>Xylariaceae</taxon>
        <taxon>Anthostomella</taxon>
    </lineage>
</organism>
<reference evidence="2" key="1">
    <citation type="submission" date="2023-10" db="EMBL/GenBank/DDBJ databases">
        <authorList>
            <person name="Hackl T."/>
        </authorList>
    </citation>
    <scope>NUCLEOTIDE SEQUENCE</scope>
</reference>
<keyword evidence="3" id="KW-1185">Reference proteome</keyword>
<evidence type="ECO:0000313" key="3">
    <source>
        <dbReference type="Proteomes" id="UP001295740"/>
    </source>
</evidence>
<evidence type="ECO:0000313" key="2">
    <source>
        <dbReference type="EMBL" id="CAJ2513418.1"/>
    </source>
</evidence>